<dbReference type="GO" id="GO:0005886">
    <property type="term" value="C:plasma membrane"/>
    <property type="evidence" value="ECO:0007669"/>
    <property type="project" value="UniProtKB-SubCell"/>
</dbReference>
<dbReference type="Proteomes" id="UP000482800">
    <property type="component" value="Unassembled WGS sequence"/>
</dbReference>
<feature type="transmembrane region" description="Helical" evidence="5">
    <location>
        <begin position="390"/>
        <end position="416"/>
    </location>
</feature>
<keyword evidence="2 5" id="KW-0812">Transmembrane</keyword>
<feature type="transmembrane region" description="Helical" evidence="5">
    <location>
        <begin position="228"/>
        <end position="248"/>
    </location>
</feature>
<evidence type="ECO:0000313" key="8">
    <source>
        <dbReference type="EMBL" id="GFJ85571.1"/>
    </source>
</evidence>
<feature type="transmembrane region" description="Helical" evidence="5">
    <location>
        <begin position="172"/>
        <end position="191"/>
    </location>
</feature>
<dbReference type="CDD" id="cd17321">
    <property type="entry name" value="MFS_MMR_MDR_like"/>
    <property type="match status" value="1"/>
</dbReference>
<dbReference type="SUPFAM" id="SSF103473">
    <property type="entry name" value="MFS general substrate transporter"/>
    <property type="match status" value="1"/>
</dbReference>
<dbReference type="InterPro" id="IPR036259">
    <property type="entry name" value="MFS_trans_sf"/>
</dbReference>
<organism evidence="8 9">
    <name type="scientific">Phytohabitans houttuyneae</name>
    <dbReference type="NCBI Taxonomy" id="1076126"/>
    <lineage>
        <taxon>Bacteria</taxon>
        <taxon>Bacillati</taxon>
        <taxon>Actinomycetota</taxon>
        <taxon>Actinomycetes</taxon>
        <taxon>Micromonosporales</taxon>
        <taxon>Micromonosporaceae</taxon>
    </lineage>
</organism>
<evidence type="ECO:0000256" key="4">
    <source>
        <dbReference type="ARBA" id="ARBA00023136"/>
    </source>
</evidence>
<dbReference type="Pfam" id="PF07690">
    <property type="entry name" value="MFS_1"/>
    <property type="match status" value="1"/>
</dbReference>
<accession>A0A6V8KTC0</accession>
<dbReference type="AlphaFoldDB" id="A0A6V8KTC0"/>
<dbReference type="InterPro" id="IPR011701">
    <property type="entry name" value="MFS"/>
</dbReference>
<dbReference type="RefSeq" id="WP_218579616.1">
    <property type="nucleotide sequence ID" value="NZ_BAABGO010000009.1"/>
</dbReference>
<sequence>MTTVTARPRAGTMLAVLLTGQAMASMDNSIVAVAAPAIRADLGGSGAVQQLVLAGYTLAFAVLVVTGARIGSRYGYQRVFLLGLAGFTVTSLACGLAPGAAFLVAARIAQGAAAAIMTPQVLSLIQVRFEGAARARAIGLYSMILALGVAAGQIVGGLVVSLDMGGLSWRPAFLVNVPIGLVLLVVGPRLLPAGTPVPARLDLTGVWLLSAAMVGVVLPLVLGREQGWPAWAWALPLGGGVALLAAFVRHERRVGAPLVDLTVLATRPVRLGLLACCAVMGCYAAFLFALTLHLQDTLGFSALAAGLAFVPYATGFATSSLLARRLPARVVSVTGPLAFAAAVLAVAGIGQSGWPWGLGSALLLVGGAGHAAGFTPLVTRISPLIRPDQAASFSAMVSTGALLASVLGVAALGAVYLGTGSFALVAVLIAVLLCGGAASASRV</sequence>
<proteinExistence type="predicted"/>
<evidence type="ECO:0000256" key="1">
    <source>
        <dbReference type="ARBA" id="ARBA00004651"/>
    </source>
</evidence>
<gene>
    <name evidence="8" type="ORF">Phou_097510</name>
</gene>
<evidence type="ECO:0000313" key="9">
    <source>
        <dbReference type="Proteomes" id="UP000482800"/>
    </source>
</evidence>
<keyword evidence="9" id="KW-1185">Reference proteome</keyword>
<feature type="transmembrane region" description="Helical" evidence="5">
    <location>
        <begin position="356"/>
        <end position="378"/>
    </location>
</feature>
<dbReference type="EMBL" id="BLPF01000004">
    <property type="protein sequence ID" value="GFJ85571.1"/>
    <property type="molecule type" value="Genomic_DNA"/>
</dbReference>
<feature type="transmembrane region" description="Helical" evidence="5">
    <location>
        <begin position="330"/>
        <end position="350"/>
    </location>
</feature>
<reference evidence="8 9" key="1">
    <citation type="submission" date="2020-03" db="EMBL/GenBank/DDBJ databases">
        <title>Whole genome shotgun sequence of Phytohabitans houttuyneae NBRC 108639.</title>
        <authorList>
            <person name="Komaki H."/>
            <person name="Tamura T."/>
        </authorList>
    </citation>
    <scope>NUCLEOTIDE SEQUENCE [LARGE SCALE GENOMIC DNA]</scope>
    <source>
        <strain evidence="8 9">NBRC 108639</strain>
    </source>
</reference>
<evidence type="ECO:0000256" key="2">
    <source>
        <dbReference type="ARBA" id="ARBA00022692"/>
    </source>
</evidence>
<evidence type="ECO:0000256" key="3">
    <source>
        <dbReference type="ARBA" id="ARBA00022989"/>
    </source>
</evidence>
<feature type="transmembrane region" description="Helical" evidence="5">
    <location>
        <begin position="269"/>
        <end position="292"/>
    </location>
</feature>
<evidence type="ECO:0000259" key="7">
    <source>
        <dbReference type="PROSITE" id="PS50850"/>
    </source>
</evidence>
<keyword evidence="4 5" id="KW-0472">Membrane</keyword>
<dbReference type="PANTHER" id="PTHR42718:SF39">
    <property type="entry name" value="ACTINORHODIN TRANSPORTER-RELATED"/>
    <property type="match status" value="1"/>
</dbReference>
<feature type="transmembrane region" description="Helical" evidence="5">
    <location>
        <begin position="108"/>
        <end position="127"/>
    </location>
</feature>
<evidence type="ECO:0000256" key="5">
    <source>
        <dbReference type="SAM" id="Phobius"/>
    </source>
</evidence>
<evidence type="ECO:0000256" key="6">
    <source>
        <dbReference type="SAM" id="SignalP"/>
    </source>
</evidence>
<feature type="domain" description="Major facilitator superfamily (MFS) profile" evidence="7">
    <location>
        <begin position="13"/>
        <end position="443"/>
    </location>
</feature>
<feature type="transmembrane region" description="Helical" evidence="5">
    <location>
        <begin position="422"/>
        <end position="440"/>
    </location>
</feature>
<dbReference type="Gene3D" id="1.20.1720.10">
    <property type="entry name" value="Multidrug resistance protein D"/>
    <property type="match status" value="2"/>
</dbReference>
<feature type="chain" id="PRO_5028849223" evidence="6">
    <location>
        <begin position="25"/>
        <end position="443"/>
    </location>
</feature>
<feature type="transmembrane region" description="Helical" evidence="5">
    <location>
        <begin position="79"/>
        <end position="102"/>
    </location>
</feature>
<dbReference type="PANTHER" id="PTHR42718">
    <property type="entry name" value="MAJOR FACILITATOR SUPERFAMILY MULTIDRUG TRANSPORTER MFSC"/>
    <property type="match status" value="1"/>
</dbReference>
<feature type="transmembrane region" description="Helical" evidence="5">
    <location>
        <begin position="298"/>
        <end position="323"/>
    </location>
</feature>
<protein>
    <submittedName>
        <fullName evidence="8">MFS transporter</fullName>
    </submittedName>
</protein>
<feature type="transmembrane region" description="Helical" evidence="5">
    <location>
        <begin position="203"/>
        <end position="222"/>
    </location>
</feature>
<name>A0A6V8KTC0_9ACTN</name>
<comment type="subcellular location">
    <subcellularLocation>
        <location evidence="1">Cell membrane</location>
        <topology evidence="1">Multi-pass membrane protein</topology>
    </subcellularLocation>
</comment>
<keyword evidence="6" id="KW-0732">Signal</keyword>
<dbReference type="PRINTS" id="PR01036">
    <property type="entry name" value="TCRTETB"/>
</dbReference>
<keyword evidence="3 5" id="KW-1133">Transmembrane helix</keyword>
<feature type="transmembrane region" description="Helical" evidence="5">
    <location>
        <begin position="47"/>
        <end position="67"/>
    </location>
</feature>
<dbReference type="GO" id="GO:0022857">
    <property type="term" value="F:transmembrane transporter activity"/>
    <property type="evidence" value="ECO:0007669"/>
    <property type="project" value="InterPro"/>
</dbReference>
<dbReference type="InterPro" id="IPR020846">
    <property type="entry name" value="MFS_dom"/>
</dbReference>
<feature type="transmembrane region" description="Helical" evidence="5">
    <location>
        <begin position="139"/>
        <end position="160"/>
    </location>
</feature>
<feature type="signal peptide" evidence="6">
    <location>
        <begin position="1"/>
        <end position="24"/>
    </location>
</feature>
<reference evidence="8 9" key="2">
    <citation type="submission" date="2020-03" db="EMBL/GenBank/DDBJ databases">
        <authorList>
            <person name="Ichikawa N."/>
            <person name="Kimura A."/>
            <person name="Kitahashi Y."/>
            <person name="Uohara A."/>
        </authorList>
    </citation>
    <scope>NUCLEOTIDE SEQUENCE [LARGE SCALE GENOMIC DNA]</scope>
    <source>
        <strain evidence="8 9">NBRC 108639</strain>
    </source>
</reference>
<dbReference type="PROSITE" id="PS50850">
    <property type="entry name" value="MFS"/>
    <property type="match status" value="1"/>
</dbReference>
<comment type="caution">
    <text evidence="8">The sequence shown here is derived from an EMBL/GenBank/DDBJ whole genome shotgun (WGS) entry which is preliminary data.</text>
</comment>